<dbReference type="Proteomes" id="UP000299102">
    <property type="component" value="Unassembled WGS sequence"/>
</dbReference>
<protein>
    <submittedName>
        <fullName evidence="2">Uncharacterized protein</fullName>
    </submittedName>
</protein>
<dbReference type="AlphaFoldDB" id="A0A4C1Z1X0"/>
<proteinExistence type="predicted"/>
<evidence type="ECO:0000313" key="3">
    <source>
        <dbReference type="Proteomes" id="UP000299102"/>
    </source>
</evidence>
<evidence type="ECO:0000313" key="2">
    <source>
        <dbReference type="EMBL" id="GBP82586.1"/>
    </source>
</evidence>
<accession>A0A4C1Z1X0</accession>
<keyword evidence="3" id="KW-1185">Reference proteome</keyword>
<evidence type="ECO:0000256" key="1">
    <source>
        <dbReference type="SAM" id="MobiDB-lite"/>
    </source>
</evidence>
<organism evidence="2 3">
    <name type="scientific">Eumeta variegata</name>
    <name type="common">Bagworm moth</name>
    <name type="synonym">Eumeta japonica</name>
    <dbReference type="NCBI Taxonomy" id="151549"/>
    <lineage>
        <taxon>Eukaryota</taxon>
        <taxon>Metazoa</taxon>
        <taxon>Ecdysozoa</taxon>
        <taxon>Arthropoda</taxon>
        <taxon>Hexapoda</taxon>
        <taxon>Insecta</taxon>
        <taxon>Pterygota</taxon>
        <taxon>Neoptera</taxon>
        <taxon>Endopterygota</taxon>
        <taxon>Lepidoptera</taxon>
        <taxon>Glossata</taxon>
        <taxon>Ditrysia</taxon>
        <taxon>Tineoidea</taxon>
        <taxon>Psychidae</taxon>
        <taxon>Oiketicinae</taxon>
        <taxon>Eumeta</taxon>
    </lineage>
</organism>
<name>A0A4C1Z1X0_EUMVA</name>
<feature type="region of interest" description="Disordered" evidence="1">
    <location>
        <begin position="20"/>
        <end position="100"/>
    </location>
</feature>
<sequence>MLIIILCGKHGNKAILNHRTLPRDGLRSPKKSGHAGGRARTPKGLPVRARADRSGRDAANESVPRNQFFLRSVRGSTSPTPGPAGRPHLARPGSVNNSFPNLHYKRIDGSHRVSWPFELGPM</sequence>
<gene>
    <name evidence="2" type="ORF">EVAR_69808_1</name>
</gene>
<reference evidence="2 3" key="1">
    <citation type="journal article" date="2019" name="Commun. Biol.">
        <title>The bagworm genome reveals a unique fibroin gene that provides high tensile strength.</title>
        <authorList>
            <person name="Kono N."/>
            <person name="Nakamura H."/>
            <person name="Ohtoshi R."/>
            <person name="Tomita M."/>
            <person name="Numata K."/>
            <person name="Arakawa K."/>
        </authorList>
    </citation>
    <scope>NUCLEOTIDE SEQUENCE [LARGE SCALE GENOMIC DNA]</scope>
</reference>
<comment type="caution">
    <text evidence="2">The sequence shown here is derived from an EMBL/GenBank/DDBJ whole genome shotgun (WGS) entry which is preliminary data.</text>
</comment>
<dbReference type="EMBL" id="BGZK01001572">
    <property type="protein sequence ID" value="GBP82586.1"/>
    <property type="molecule type" value="Genomic_DNA"/>
</dbReference>
<feature type="compositionally biased region" description="Basic and acidic residues" evidence="1">
    <location>
        <begin position="49"/>
        <end position="59"/>
    </location>
</feature>